<reference evidence="3" key="1">
    <citation type="submission" date="2020-08" db="EMBL/GenBank/DDBJ databases">
        <title>Lacibacter sp. S13-6-6 genome sequencing.</title>
        <authorList>
            <person name="Jin L."/>
        </authorList>
    </citation>
    <scope>NUCLEOTIDE SEQUENCE [LARGE SCALE GENOMIC DNA]</scope>
    <source>
        <strain evidence="3">S13-6-6</strain>
    </source>
</reference>
<dbReference type="CDD" id="cd20169">
    <property type="entry name" value="Peptidase_M90_mtfA"/>
    <property type="match status" value="1"/>
</dbReference>
<evidence type="ECO:0000313" key="2">
    <source>
        <dbReference type="EMBL" id="QNA46607.1"/>
    </source>
</evidence>
<keyword evidence="3" id="KW-1185">Reference proteome</keyword>
<keyword evidence="1" id="KW-0472">Membrane</keyword>
<evidence type="ECO:0000313" key="3">
    <source>
        <dbReference type="Proteomes" id="UP000515344"/>
    </source>
</evidence>
<feature type="transmembrane region" description="Helical" evidence="1">
    <location>
        <begin position="6"/>
        <end position="24"/>
    </location>
</feature>
<organism evidence="2 3">
    <name type="scientific">Lacibacter sediminis</name>
    <dbReference type="NCBI Taxonomy" id="2760713"/>
    <lineage>
        <taxon>Bacteria</taxon>
        <taxon>Pseudomonadati</taxon>
        <taxon>Bacteroidota</taxon>
        <taxon>Chitinophagia</taxon>
        <taxon>Chitinophagales</taxon>
        <taxon>Chitinophagaceae</taxon>
        <taxon>Lacibacter</taxon>
    </lineage>
</organism>
<dbReference type="GO" id="GO:0008237">
    <property type="term" value="F:metallopeptidase activity"/>
    <property type="evidence" value="ECO:0007669"/>
    <property type="project" value="InterPro"/>
</dbReference>
<dbReference type="Gene3D" id="1.10.472.150">
    <property type="entry name" value="Glucose-regulated metallo-peptidase M90, N-terminal domain"/>
    <property type="match status" value="1"/>
</dbReference>
<dbReference type="KEGG" id="lacs:H4075_10685"/>
<dbReference type="GO" id="GO:0004177">
    <property type="term" value="F:aminopeptidase activity"/>
    <property type="evidence" value="ECO:0007669"/>
    <property type="project" value="TreeGrafter"/>
</dbReference>
<dbReference type="Pfam" id="PF06167">
    <property type="entry name" value="Peptidase_M90"/>
    <property type="match status" value="1"/>
</dbReference>
<dbReference type="InterPro" id="IPR042252">
    <property type="entry name" value="MtfA_N"/>
</dbReference>
<evidence type="ECO:0000256" key="1">
    <source>
        <dbReference type="SAM" id="Phobius"/>
    </source>
</evidence>
<dbReference type="Proteomes" id="UP000515344">
    <property type="component" value="Chromosome"/>
</dbReference>
<dbReference type="GO" id="GO:0005829">
    <property type="term" value="C:cytosol"/>
    <property type="evidence" value="ECO:0007669"/>
    <property type="project" value="TreeGrafter"/>
</dbReference>
<keyword evidence="1" id="KW-0812">Transmembrane</keyword>
<dbReference type="InterPro" id="IPR010384">
    <property type="entry name" value="MtfA_fam"/>
</dbReference>
<dbReference type="AlphaFoldDB" id="A0A7G5XMA4"/>
<name>A0A7G5XMA4_9BACT</name>
<keyword evidence="1" id="KW-1133">Transmembrane helix</keyword>
<dbReference type="EMBL" id="CP060007">
    <property type="protein sequence ID" value="QNA46607.1"/>
    <property type="molecule type" value="Genomic_DNA"/>
</dbReference>
<protein>
    <submittedName>
        <fullName evidence="2">Zinc-dependent peptidase</fullName>
    </submittedName>
</protein>
<dbReference type="PANTHER" id="PTHR30164:SF2">
    <property type="entry name" value="PROTEIN MTFA"/>
    <property type="match status" value="1"/>
</dbReference>
<proteinExistence type="predicted"/>
<dbReference type="SUPFAM" id="SSF55486">
    <property type="entry name" value="Metalloproteases ('zincins'), catalytic domain"/>
    <property type="match status" value="1"/>
</dbReference>
<dbReference type="PANTHER" id="PTHR30164">
    <property type="entry name" value="MTFA PEPTIDASE"/>
    <property type="match status" value="1"/>
</dbReference>
<gene>
    <name evidence="2" type="ORF">H4075_10685</name>
</gene>
<dbReference type="InterPro" id="IPR024079">
    <property type="entry name" value="MetalloPept_cat_dom_sf"/>
</dbReference>
<dbReference type="RefSeq" id="WP_182806499.1">
    <property type="nucleotide sequence ID" value="NZ_CP060007.1"/>
</dbReference>
<sequence>MVVVFQIITVLLLIVLIILIALRIRRTKFHSQLPDNYKELLADYVKFYQHLNEEGKVAFEKRVEQFLAAVKITGVNAEVEDLDKILIAAGAIIPVFSIHDWQYINLHEVLLYPGAFNNDFDQHGDDRNIAGMVGTGALQNVMVITKWQLRQGFINHNDARNTAIHEFVHLVDKMDGTVDGVPEIILERKYTGQWKSLMETTIHQMKTYGSDIDMYGATNTAEFFAVISEYFFEQPELLQANHPEHFKMLKQIYRTELHG</sequence>
<accession>A0A7G5XMA4</accession>
<dbReference type="Gene3D" id="3.40.390.10">
    <property type="entry name" value="Collagenase (Catalytic Domain)"/>
    <property type="match status" value="1"/>
</dbReference>